<protein>
    <submittedName>
        <fullName evidence="1">Uncharacterized protein</fullName>
    </submittedName>
</protein>
<organism evidence="1 2">
    <name type="scientific">Candidatus Lloydbacteria bacterium RIFCSPHIGHO2_02_FULL_50_13</name>
    <dbReference type="NCBI Taxonomy" id="1798661"/>
    <lineage>
        <taxon>Bacteria</taxon>
        <taxon>Candidatus Lloydiibacteriota</taxon>
    </lineage>
</organism>
<reference evidence="1 2" key="1">
    <citation type="journal article" date="2016" name="Nat. Commun.">
        <title>Thousands of microbial genomes shed light on interconnected biogeochemical processes in an aquifer system.</title>
        <authorList>
            <person name="Anantharaman K."/>
            <person name="Brown C.T."/>
            <person name="Hug L.A."/>
            <person name="Sharon I."/>
            <person name="Castelle C.J."/>
            <person name="Probst A.J."/>
            <person name="Thomas B.C."/>
            <person name="Singh A."/>
            <person name="Wilkins M.J."/>
            <person name="Karaoz U."/>
            <person name="Brodie E.L."/>
            <person name="Williams K.H."/>
            <person name="Hubbard S.S."/>
            <person name="Banfield J.F."/>
        </authorList>
    </citation>
    <scope>NUCLEOTIDE SEQUENCE [LARGE SCALE GENOMIC DNA]</scope>
</reference>
<accession>A0A1G2D4X0</accession>
<name>A0A1G2D4X0_9BACT</name>
<dbReference type="STRING" id="1798661.A3D65_01250"/>
<dbReference type="Proteomes" id="UP000177996">
    <property type="component" value="Unassembled WGS sequence"/>
</dbReference>
<comment type="caution">
    <text evidence="1">The sequence shown here is derived from an EMBL/GenBank/DDBJ whole genome shotgun (WGS) entry which is preliminary data.</text>
</comment>
<dbReference type="AlphaFoldDB" id="A0A1G2D4X0"/>
<gene>
    <name evidence="1" type="ORF">A3D65_01250</name>
</gene>
<dbReference type="EMBL" id="MHLL01000030">
    <property type="protein sequence ID" value="OGZ08686.1"/>
    <property type="molecule type" value="Genomic_DNA"/>
</dbReference>
<proteinExistence type="predicted"/>
<evidence type="ECO:0000313" key="1">
    <source>
        <dbReference type="EMBL" id="OGZ08686.1"/>
    </source>
</evidence>
<sequence length="102" mass="11921">MEKFNLVSPDIQEAFDRMVTGDNTSVTILFPARVSLERQPEEEMRLKIVGVASDKLVGDVCKNYRLYRLERSDKVFEVGTVCKHHDLTNNEWVMKRDLYEPE</sequence>
<evidence type="ECO:0000313" key="2">
    <source>
        <dbReference type="Proteomes" id="UP000177996"/>
    </source>
</evidence>